<dbReference type="EMBL" id="CP017754">
    <property type="protein sequence ID" value="AOZ04553.1"/>
    <property type="molecule type" value="Genomic_DNA"/>
</dbReference>
<keyword evidence="3" id="KW-1185">Reference proteome</keyword>
<evidence type="ECO:0000256" key="1">
    <source>
        <dbReference type="SAM" id="Coils"/>
    </source>
</evidence>
<evidence type="ECO:0000313" key="2">
    <source>
        <dbReference type="EMBL" id="AOZ04553.1"/>
    </source>
</evidence>
<reference evidence="2 3" key="1">
    <citation type="submission" date="2016-10" db="EMBL/GenBank/DDBJ databases">
        <title>Complete genome sequences of three Cupriavidus strains isolated from various Malaysian environments.</title>
        <authorList>
            <person name="Abdullah A.A.-A."/>
            <person name="Shafie N.A.H."/>
            <person name="Lau N.S."/>
        </authorList>
    </citation>
    <scope>NUCLEOTIDE SEQUENCE [LARGE SCALE GENOMIC DNA]</scope>
    <source>
        <strain evidence="2 3">USMAA1020</strain>
    </source>
</reference>
<accession>A0ABM6EZN0</accession>
<organism evidence="2 3">
    <name type="scientific">Cupriavidus malaysiensis</name>
    <dbReference type="NCBI Taxonomy" id="367825"/>
    <lineage>
        <taxon>Bacteria</taxon>
        <taxon>Pseudomonadati</taxon>
        <taxon>Pseudomonadota</taxon>
        <taxon>Betaproteobacteria</taxon>
        <taxon>Burkholderiales</taxon>
        <taxon>Burkholderiaceae</taxon>
        <taxon>Cupriavidus</taxon>
    </lineage>
</organism>
<gene>
    <name evidence="2" type="ORF">BKK80_00875</name>
</gene>
<evidence type="ECO:0000313" key="3">
    <source>
        <dbReference type="Proteomes" id="UP000177515"/>
    </source>
</evidence>
<feature type="coiled-coil region" evidence="1">
    <location>
        <begin position="44"/>
        <end position="85"/>
    </location>
</feature>
<sequence length="163" mass="18584">MGNTGKGWPHDAETHERGIWRTTIAAASQALDAATRIQQTVGVALKLQNKVRELRAQLHETRTQRDHYRARLEAAQRALRLAREQEQDGAAEASRLRADGESLQMRHRAYKLLIDHYARLGLPIDPVVFSGQRRRVLQHILYQRRKGVPLAEIGAKDIAFLLR</sequence>
<name>A0ABM6EZN0_9BURK</name>
<protein>
    <submittedName>
        <fullName evidence="2">Uncharacterized protein</fullName>
    </submittedName>
</protein>
<dbReference type="RefSeq" id="WP_071010453.1">
    <property type="nucleotide sequence ID" value="NZ_CP017754.1"/>
</dbReference>
<dbReference type="Proteomes" id="UP000177515">
    <property type="component" value="Chromosome 1"/>
</dbReference>
<keyword evidence="1" id="KW-0175">Coiled coil</keyword>
<proteinExistence type="predicted"/>